<organism evidence="2 3">
    <name type="scientific">Fictibacillus enclensis</name>
    <dbReference type="NCBI Taxonomy" id="1017270"/>
    <lineage>
        <taxon>Bacteria</taxon>
        <taxon>Bacillati</taxon>
        <taxon>Bacillota</taxon>
        <taxon>Bacilli</taxon>
        <taxon>Bacillales</taxon>
        <taxon>Fictibacillaceae</taxon>
        <taxon>Fictibacillus</taxon>
    </lineage>
</organism>
<dbReference type="PANTHER" id="PTHR42951">
    <property type="entry name" value="METALLO-BETA-LACTAMASE DOMAIN-CONTAINING"/>
    <property type="match status" value="1"/>
</dbReference>
<gene>
    <name evidence="2" type="ORF">AS030_00365</name>
</gene>
<dbReference type="CDD" id="cd07721">
    <property type="entry name" value="yflN-like_MBL-fold"/>
    <property type="match status" value="1"/>
</dbReference>
<comment type="caution">
    <text evidence="2">The sequence shown here is derived from an EMBL/GenBank/DDBJ whole genome shotgun (WGS) entry which is preliminary data.</text>
</comment>
<evidence type="ECO:0000259" key="1">
    <source>
        <dbReference type="SMART" id="SM00849"/>
    </source>
</evidence>
<protein>
    <submittedName>
        <fullName evidence="2">MBL fold metallo-hydrolase</fullName>
    </submittedName>
</protein>
<dbReference type="AlphaFoldDB" id="A0A0V8JAA4"/>
<keyword evidence="3" id="KW-1185">Reference proteome</keyword>
<dbReference type="PANTHER" id="PTHR42951:SF17">
    <property type="entry name" value="METALLO-BETA-LACTAMASE DOMAIN-CONTAINING PROTEIN"/>
    <property type="match status" value="1"/>
</dbReference>
<proteinExistence type="predicted"/>
<accession>A0A0V8JAA4</accession>
<dbReference type="InterPro" id="IPR050855">
    <property type="entry name" value="NDM-1-like"/>
</dbReference>
<dbReference type="OrthoDB" id="9802248at2"/>
<dbReference type="Proteomes" id="UP000054099">
    <property type="component" value="Unassembled WGS sequence"/>
</dbReference>
<dbReference type="SMART" id="SM00849">
    <property type="entry name" value="Lactamase_B"/>
    <property type="match status" value="1"/>
</dbReference>
<keyword evidence="2" id="KW-0378">Hydrolase</keyword>
<dbReference type="Gene3D" id="3.60.15.10">
    <property type="entry name" value="Ribonuclease Z/Hydroxyacylglutathione hydrolase-like"/>
    <property type="match status" value="1"/>
</dbReference>
<dbReference type="EMBL" id="LNQN01000001">
    <property type="protein sequence ID" value="KSU84063.1"/>
    <property type="molecule type" value="Genomic_DNA"/>
</dbReference>
<dbReference type="InterPro" id="IPR036866">
    <property type="entry name" value="RibonucZ/Hydroxyglut_hydro"/>
</dbReference>
<reference evidence="2 3" key="1">
    <citation type="journal article" date="2014" name="Antonie Van Leeuwenhoek">
        <title>Fictibacillus enclensis sp. nov., isolated from marine sediment.</title>
        <authorList>
            <person name="Dastager S.G."/>
            <person name="Mawlankar R."/>
            <person name="Srinivasan K."/>
            <person name="Tang S.K."/>
            <person name="Lee J.C."/>
            <person name="Ramana V.V."/>
            <person name="Shouche Y.S."/>
        </authorList>
    </citation>
    <scope>NUCLEOTIDE SEQUENCE [LARGE SCALE GENOMIC DNA]</scope>
    <source>
        <strain evidence="2 3">NIO-1003</strain>
    </source>
</reference>
<evidence type="ECO:0000313" key="2">
    <source>
        <dbReference type="EMBL" id="KSU84063.1"/>
    </source>
</evidence>
<feature type="domain" description="Metallo-beta-lactamase" evidence="1">
    <location>
        <begin position="30"/>
        <end position="238"/>
    </location>
</feature>
<dbReference type="Pfam" id="PF00753">
    <property type="entry name" value="Lactamase_B"/>
    <property type="match status" value="1"/>
</dbReference>
<name>A0A0V8JAA4_9BACL</name>
<sequence>MKESFIPVTSIASGIGLEVMPDLYYFPVQIVNVIFAGTQDEWVLIDAGMPKTADKISKEAEKRFGEGTRPRAIILTHGHFDHTGALRELVERWKVPVYAHNLELPYLTGKKDYPEPDSSVGGGLVSGMSPMFPTEPLHLENDVSPLPEDGTVPFMNGWRWIHTPGHTPGHVSFFRESDASLIAGDAFVTVQQESLYKVMTQKQEISGPPKYLTTDWEAAYESVRKLNDLNPHLAVTGHGLPMAGQLLGTSLKRLADRFYDLAVPAHGKYVDRDD</sequence>
<dbReference type="GO" id="GO:0016787">
    <property type="term" value="F:hydrolase activity"/>
    <property type="evidence" value="ECO:0007669"/>
    <property type="project" value="UniProtKB-KW"/>
</dbReference>
<dbReference type="RefSeq" id="WP_061967142.1">
    <property type="nucleotide sequence ID" value="NZ_FMAV01000001.1"/>
</dbReference>
<evidence type="ECO:0000313" key="3">
    <source>
        <dbReference type="Proteomes" id="UP000054099"/>
    </source>
</evidence>
<dbReference type="SUPFAM" id="SSF56281">
    <property type="entry name" value="Metallo-hydrolase/oxidoreductase"/>
    <property type="match status" value="1"/>
</dbReference>
<dbReference type="InterPro" id="IPR001279">
    <property type="entry name" value="Metallo-B-lactamas"/>
</dbReference>